<name>A0A1H5NYL4_9FLAO</name>
<protein>
    <recommendedName>
        <fullName evidence="4">DUF2892 domain-containing protein</fullName>
    </recommendedName>
</protein>
<reference evidence="2 3" key="1">
    <citation type="submission" date="2016-10" db="EMBL/GenBank/DDBJ databases">
        <authorList>
            <person name="de Groot N.N."/>
        </authorList>
    </citation>
    <scope>NUCLEOTIDE SEQUENCE [LARGE SCALE GENOMIC DNA]</scope>
    <source>
        <strain evidence="2 3">DSM 23553</strain>
    </source>
</reference>
<organism evidence="2 3">
    <name type="scientific">Salinimicrobium catena</name>
    <dbReference type="NCBI Taxonomy" id="390640"/>
    <lineage>
        <taxon>Bacteria</taxon>
        <taxon>Pseudomonadati</taxon>
        <taxon>Bacteroidota</taxon>
        <taxon>Flavobacteriia</taxon>
        <taxon>Flavobacteriales</taxon>
        <taxon>Flavobacteriaceae</taxon>
        <taxon>Salinimicrobium</taxon>
    </lineage>
</organism>
<dbReference type="EMBL" id="FNUG01000006">
    <property type="protein sequence ID" value="SEF05921.1"/>
    <property type="molecule type" value="Genomic_DNA"/>
</dbReference>
<evidence type="ECO:0000256" key="1">
    <source>
        <dbReference type="SAM" id="Phobius"/>
    </source>
</evidence>
<dbReference type="RefSeq" id="WP_218124613.1">
    <property type="nucleotide sequence ID" value="NZ_FNGG01000006.1"/>
</dbReference>
<evidence type="ECO:0008006" key="4">
    <source>
        <dbReference type="Google" id="ProtNLM"/>
    </source>
</evidence>
<feature type="transmembrane region" description="Helical" evidence="1">
    <location>
        <begin position="36"/>
        <end position="59"/>
    </location>
</feature>
<gene>
    <name evidence="2" type="ORF">SAMN04488034_10689</name>
</gene>
<keyword evidence="1" id="KW-1133">Transmembrane helix</keyword>
<proteinExistence type="predicted"/>
<keyword evidence="1" id="KW-0472">Membrane</keyword>
<sequence length="73" mass="8056">MIKDRLLTGWTFTRIAYLIIGIMVIIQAAVNDQWLGILLGAYVTSMGLFAFGCASGSCFDGDCRVKHDPDQEK</sequence>
<evidence type="ECO:0000313" key="3">
    <source>
        <dbReference type="Proteomes" id="UP000199448"/>
    </source>
</evidence>
<dbReference type="AlphaFoldDB" id="A0A1H5NYL4"/>
<evidence type="ECO:0000313" key="2">
    <source>
        <dbReference type="EMBL" id="SEF05921.1"/>
    </source>
</evidence>
<accession>A0A1H5NYL4</accession>
<keyword evidence="3" id="KW-1185">Reference proteome</keyword>
<feature type="transmembrane region" description="Helical" evidence="1">
    <location>
        <begin position="12"/>
        <end position="30"/>
    </location>
</feature>
<dbReference type="Proteomes" id="UP000199448">
    <property type="component" value="Unassembled WGS sequence"/>
</dbReference>
<dbReference type="STRING" id="390640.SAMN04488034_10689"/>
<keyword evidence="1" id="KW-0812">Transmembrane</keyword>